<dbReference type="SUPFAM" id="SSF46689">
    <property type="entry name" value="Homeodomain-like"/>
    <property type="match status" value="1"/>
</dbReference>
<sequence length="222" mass="22636">MADEANVDPGSFGAARDAAEPGRRRAETAPRAGERVRAAARELFYRRGIRAVGVDEIVAKAGVTKPSLYRGFASKDALAVACLEDFDAAFHARLDAGLAAHPGDLRAGLLAFLTGLGERTARPDYRGCGLSNALVEHPEPDHPARLTALAHKRGVRARLTGISAGLGARDPEALGDGLLLLIEGTFTSGQIFGAGGPARALAAAASALIAAATAPGPAVGDG</sequence>
<proteinExistence type="predicted"/>
<dbReference type="AlphaFoldDB" id="A0A3S2YRJ8"/>
<dbReference type="PROSITE" id="PS50977">
    <property type="entry name" value="HTH_TETR_2"/>
    <property type="match status" value="1"/>
</dbReference>
<dbReference type="PANTHER" id="PTHR47506">
    <property type="entry name" value="TRANSCRIPTIONAL REGULATORY PROTEIN"/>
    <property type="match status" value="1"/>
</dbReference>
<evidence type="ECO:0000256" key="5">
    <source>
        <dbReference type="SAM" id="MobiDB-lite"/>
    </source>
</evidence>
<feature type="region of interest" description="Disordered" evidence="5">
    <location>
        <begin position="1"/>
        <end position="33"/>
    </location>
</feature>
<dbReference type="PRINTS" id="PR00455">
    <property type="entry name" value="HTHTETR"/>
</dbReference>
<evidence type="ECO:0000256" key="2">
    <source>
        <dbReference type="ARBA" id="ARBA00023125"/>
    </source>
</evidence>
<dbReference type="PANTHER" id="PTHR47506:SF1">
    <property type="entry name" value="HTH-TYPE TRANSCRIPTIONAL REGULATOR YJDC"/>
    <property type="match status" value="1"/>
</dbReference>
<organism evidence="7 8">
    <name type="scientific">Methylobacterium oryzihabitans</name>
    <dbReference type="NCBI Taxonomy" id="2499852"/>
    <lineage>
        <taxon>Bacteria</taxon>
        <taxon>Pseudomonadati</taxon>
        <taxon>Pseudomonadota</taxon>
        <taxon>Alphaproteobacteria</taxon>
        <taxon>Hyphomicrobiales</taxon>
        <taxon>Methylobacteriaceae</taxon>
        <taxon>Methylobacterium</taxon>
    </lineage>
</organism>
<dbReference type="GO" id="GO:0003677">
    <property type="term" value="F:DNA binding"/>
    <property type="evidence" value="ECO:0007669"/>
    <property type="project" value="UniProtKB-UniRule"/>
</dbReference>
<dbReference type="EMBL" id="SACP01000012">
    <property type="protein sequence ID" value="RVU17387.1"/>
    <property type="molecule type" value="Genomic_DNA"/>
</dbReference>
<keyword evidence="3" id="KW-0804">Transcription</keyword>
<dbReference type="Gene3D" id="1.10.357.10">
    <property type="entry name" value="Tetracycline Repressor, domain 2"/>
    <property type="match status" value="1"/>
</dbReference>
<evidence type="ECO:0000256" key="1">
    <source>
        <dbReference type="ARBA" id="ARBA00023015"/>
    </source>
</evidence>
<dbReference type="InterPro" id="IPR036271">
    <property type="entry name" value="Tet_transcr_reg_TetR-rel_C_sf"/>
</dbReference>
<dbReference type="OrthoDB" id="9787680at2"/>
<dbReference type="Proteomes" id="UP000286997">
    <property type="component" value="Unassembled WGS sequence"/>
</dbReference>
<accession>A0A3S2YRJ8</accession>
<dbReference type="InterPro" id="IPR009057">
    <property type="entry name" value="Homeodomain-like_sf"/>
</dbReference>
<protein>
    <submittedName>
        <fullName evidence="7">TetR/AcrR family transcriptional regulator</fullName>
    </submittedName>
</protein>
<feature type="domain" description="HTH tetR-type" evidence="6">
    <location>
        <begin position="30"/>
        <end position="90"/>
    </location>
</feature>
<keyword evidence="2 4" id="KW-0238">DNA-binding</keyword>
<dbReference type="InterPro" id="IPR001647">
    <property type="entry name" value="HTH_TetR"/>
</dbReference>
<dbReference type="Pfam" id="PF00440">
    <property type="entry name" value="TetR_N"/>
    <property type="match status" value="1"/>
</dbReference>
<name>A0A3S2YRJ8_9HYPH</name>
<comment type="caution">
    <text evidence="7">The sequence shown here is derived from an EMBL/GenBank/DDBJ whole genome shotgun (WGS) entry which is preliminary data.</text>
</comment>
<feature type="compositionally biased region" description="Basic and acidic residues" evidence="5">
    <location>
        <begin position="17"/>
        <end position="33"/>
    </location>
</feature>
<feature type="DNA-binding region" description="H-T-H motif" evidence="4">
    <location>
        <begin position="53"/>
        <end position="72"/>
    </location>
</feature>
<keyword evidence="8" id="KW-1185">Reference proteome</keyword>
<evidence type="ECO:0000313" key="8">
    <source>
        <dbReference type="Proteomes" id="UP000286997"/>
    </source>
</evidence>
<evidence type="ECO:0000256" key="4">
    <source>
        <dbReference type="PROSITE-ProRule" id="PRU00335"/>
    </source>
</evidence>
<reference evidence="7 8" key="1">
    <citation type="submission" date="2019-01" db="EMBL/GenBank/DDBJ databases">
        <authorList>
            <person name="Chen W.-M."/>
        </authorList>
    </citation>
    <scope>NUCLEOTIDE SEQUENCE [LARGE SCALE GENOMIC DNA]</scope>
    <source>
        <strain evidence="7 8">TER-1</strain>
    </source>
</reference>
<gene>
    <name evidence="7" type="ORF">EOE48_13405</name>
</gene>
<evidence type="ECO:0000256" key="3">
    <source>
        <dbReference type="ARBA" id="ARBA00023163"/>
    </source>
</evidence>
<keyword evidence="1" id="KW-0805">Transcription regulation</keyword>
<evidence type="ECO:0000313" key="7">
    <source>
        <dbReference type="EMBL" id="RVU17387.1"/>
    </source>
</evidence>
<evidence type="ECO:0000259" key="6">
    <source>
        <dbReference type="PROSITE" id="PS50977"/>
    </source>
</evidence>
<dbReference type="RefSeq" id="WP_127729806.1">
    <property type="nucleotide sequence ID" value="NZ_SACP01000012.1"/>
</dbReference>
<dbReference type="SUPFAM" id="SSF48498">
    <property type="entry name" value="Tetracyclin repressor-like, C-terminal domain"/>
    <property type="match status" value="1"/>
</dbReference>